<accession>A0AA41Z485</accession>
<sequence length="57" mass="6351">MAQAEADRERTSTLKVAERRLAIVARASKLIMRVPALAYLGAKRLLATTIRIDKARD</sequence>
<dbReference type="EMBL" id="JAMOIM010000065">
    <property type="protein sequence ID" value="MCW6512787.1"/>
    <property type="molecule type" value="Genomic_DNA"/>
</dbReference>
<reference evidence="1" key="1">
    <citation type="submission" date="2022-05" db="EMBL/GenBank/DDBJ databases">
        <authorList>
            <person name="Pankratov T."/>
        </authorList>
    </citation>
    <scope>NUCLEOTIDE SEQUENCE</scope>
    <source>
        <strain evidence="1">BP6-180914</strain>
    </source>
</reference>
<protein>
    <submittedName>
        <fullName evidence="1">Uncharacterized protein</fullName>
    </submittedName>
</protein>
<comment type="caution">
    <text evidence="1">The sequence shown here is derived from an EMBL/GenBank/DDBJ whole genome shotgun (WGS) entry which is preliminary data.</text>
</comment>
<proteinExistence type="predicted"/>
<organism evidence="1 2">
    <name type="scientific">Lichenifustis flavocetrariae</name>
    <dbReference type="NCBI Taxonomy" id="2949735"/>
    <lineage>
        <taxon>Bacteria</taxon>
        <taxon>Pseudomonadati</taxon>
        <taxon>Pseudomonadota</taxon>
        <taxon>Alphaproteobacteria</taxon>
        <taxon>Hyphomicrobiales</taxon>
        <taxon>Lichenihabitantaceae</taxon>
        <taxon>Lichenifustis</taxon>
    </lineage>
</organism>
<evidence type="ECO:0000313" key="1">
    <source>
        <dbReference type="EMBL" id="MCW6512787.1"/>
    </source>
</evidence>
<keyword evidence="2" id="KW-1185">Reference proteome</keyword>
<dbReference type="RefSeq" id="WP_282589162.1">
    <property type="nucleotide sequence ID" value="NZ_JAMOIM010000065.1"/>
</dbReference>
<dbReference type="AlphaFoldDB" id="A0AA41Z485"/>
<evidence type="ECO:0000313" key="2">
    <source>
        <dbReference type="Proteomes" id="UP001165667"/>
    </source>
</evidence>
<name>A0AA41Z485_9HYPH</name>
<dbReference type="Proteomes" id="UP001165667">
    <property type="component" value="Unassembled WGS sequence"/>
</dbReference>
<gene>
    <name evidence="1" type="ORF">M8523_33360</name>
</gene>